<dbReference type="FunFam" id="1.20.1070.10:FF:000096">
    <property type="entry name" value="Odorant receptor 131-2"/>
    <property type="match status" value="1"/>
</dbReference>
<gene>
    <name evidence="8" type="primary">LOC114451238</name>
</gene>
<dbReference type="PANTHER" id="PTHR26451:SF998">
    <property type="entry name" value="ODORANT RECEPTOR-RELATED"/>
    <property type="match status" value="1"/>
</dbReference>
<protein>
    <submittedName>
        <fullName evidence="8">Odorant receptor 131-2-like</fullName>
    </submittedName>
</protein>
<dbReference type="OrthoDB" id="6359945at2759"/>
<dbReference type="RefSeq" id="XP_028285617.1">
    <property type="nucleotide sequence ID" value="XM_028429816.1"/>
</dbReference>
<feature type="transmembrane region" description="Helical" evidence="5">
    <location>
        <begin position="211"/>
        <end position="232"/>
    </location>
</feature>
<feature type="transmembrane region" description="Helical" evidence="5">
    <location>
        <begin position="35"/>
        <end position="62"/>
    </location>
</feature>
<evidence type="ECO:0000259" key="6">
    <source>
        <dbReference type="PROSITE" id="PS50262"/>
    </source>
</evidence>
<proteinExistence type="predicted"/>
<dbReference type="GO" id="GO:0005549">
    <property type="term" value="F:odorant binding"/>
    <property type="evidence" value="ECO:0007669"/>
    <property type="project" value="TreeGrafter"/>
</dbReference>
<feature type="domain" description="G-protein coupled receptors family 1 profile" evidence="6">
    <location>
        <begin position="15"/>
        <end position="258"/>
    </location>
</feature>
<name>A0A6P7KAZ3_9TELE</name>
<dbReference type="SUPFAM" id="SSF81321">
    <property type="entry name" value="Family A G protein-coupled receptor-like"/>
    <property type="match status" value="1"/>
</dbReference>
<dbReference type="AlphaFoldDB" id="A0A6P7KAZ3"/>
<dbReference type="PROSITE" id="PS50262">
    <property type="entry name" value="G_PROTEIN_RECEP_F1_2"/>
    <property type="match status" value="1"/>
</dbReference>
<dbReference type="InterPro" id="IPR000276">
    <property type="entry name" value="GPCR_Rhodpsn"/>
</dbReference>
<sequence length="290" mass="33458">MNTTVIALGLTINYINAAMIHTFHKHDILKRNPRYILFIHLVLNDLLLLTTSITLFIFIFTLNTVYVPICLVFLLPTTLTSLNSPLNLAFMAAECYISVCVPLRYENICTVKRTYIVIGIIWALSSLTILPDLFILLATEPPQFFNSRVFCEKDKVFGSSLSIKKRDATNILFLVVVWITLFYTYFRILFVAKAAASNAKKARNTILIHGFQLLLCMMIYVQPLLIQVFTYLFPGAPIFYVAFIIFQILPRFLSPIIYGLRDKTFRKYFIRTVVCTITIKIHPNKRMMLE</sequence>
<dbReference type="CDD" id="cd00637">
    <property type="entry name" value="7tm_classA_rhodopsin-like"/>
    <property type="match status" value="1"/>
</dbReference>
<dbReference type="Proteomes" id="UP000515145">
    <property type="component" value="Chromosome 18"/>
</dbReference>
<evidence type="ECO:0000256" key="5">
    <source>
        <dbReference type="SAM" id="Phobius"/>
    </source>
</evidence>
<feature type="transmembrane region" description="Helical" evidence="5">
    <location>
        <begin position="238"/>
        <end position="260"/>
    </location>
</feature>
<evidence type="ECO:0000256" key="3">
    <source>
        <dbReference type="ARBA" id="ARBA00022989"/>
    </source>
</evidence>
<feature type="transmembrane region" description="Helical" evidence="5">
    <location>
        <begin position="171"/>
        <end position="190"/>
    </location>
</feature>
<keyword evidence="4 5" id="KW-0472">Membrane</keyword>
<feature type="transmembrane region" description="Helical" evidence="5">
    <location>
        <begin position="6"/>
        <end position="23"/>
    </location>
</feature>
<evidence type="ECO:0000313" key="8">
    <source>
        <dbReference type="RefSeq" id="XP_028285617.1"/>
    </source>
</evidence>
<dbReference type="InterPro" id="IPR017452">
    <property type="entry name" value="GPCR_Rhodpsn_7TM"/>
</dbReference>
<organism evidence="7 8">
    <name type="scientific">Parambassis ranga</name>
    <name type="common">Indian glassy fish</name>
    <dbReference type="NCBI Taxonomy" id="210632"/>
    <lineage>
        <taxon>Eukaryota</taxon>
        <taxon>Metazoa</taxon>
        <taxon>Chordata</taxon>
        <taxon>Craniata</taxon>
        <taxon>Vertebrata</taxon>
        <taxon>Euteleostomi</taxon>
        <taxon>Actinopterygii</taxon>
        <taxon>Neopterygii</taxon>
        <taxon>Teleostei</taxon>
        <taxon>Neoteleostei</taxon>
        <taxon>Acanthomorphata</taxon>
        <taxon>Ovalentaria</taxon>
        <taxon>Ambassidae</taxon>
        <taxon>Parambassis</taxon>
    </lineage>
</organism>
<evidence type="ECO:0000256" key="1">
    <source>
        <dbReference type="ARBA" id="ARBA00004370"/>
    </source>
</evidence>
<evidence type="ECO:0000256" key="4">
    <source>
        <dbReference type="ARBA" id="ARBA00023136"/>
    </source>
</evidence>
<dbReference type="PANTHER" id="PTHR26451">
    <property type="entry name" value="G_PROTEIN_RECEP_F1_2 DOMAIN-CONTAINING PROTEIN"/>
    <property type="match status" value="1"/>
</dbReference>
<dbReference type="GeneID" id="114451238"/>
<dbReference type="GO" id="GO:0016020">
    <property type="term" value="C:membrane"/>
    <property type="evidence" value="ECO:0007669"/>
    <property type="project" value="UniProtKB-SubCell"/>
</dbReference>
<reference evidence="8" key="1">
    <citation type="submission" date="2025-08" db="UniProtKB">
        <authorList>
            <consortium name="RefSeq"/>
        </authorList>
    </citation>
    <scope>IDENTIFICATION</scope>
</reference>
<dbReference type="InterPro" id="IPR052921">
    <property type="entry name" value="GPCR1_Superfamily_Member"/>
</dbReference>
<evidence type="ECO:0000256" key="2">
    <source>
        <dbReference type="ARBA" id="ARBA00022692"/>
    </source>
</evidence>
<dbReference type="GO" id="GO:0004984">
    <property type="term" value="F:olfactory receptor activity"/>
    <property type="evidence" value="ECO:0007669"/>
    <property type="project" value="TreeGrafter"/>
</dbReference>
<keyword evidence="3 5" id="KW-1133">Transmembrane helix</keyword>
<accession>A0A6P7KAZ3</accession>
<feature type="transmembrane region" description="Helical" evidence="5">
    <location>
        <begin position="115"/>
        <end position="138"/>
    </location>
</feature>
<keyword evidence="7" id="KW-1185">Reference proteome</keyword>
<dbReference type="GO" id="GO:0004930">
    <property type="term" value="F:G protein-coupled receptor activity"/>
    <property type="evidence" value="ECO:0007669"/>
    <property type="project" value="InterPro"/>
</dbReference>
<dbReference type="PRINTS" id="PR00237">
    <property type="entry name" value="GPCRRHODOPSN"/>
</dbReference>
<dbReference type="InParanoid" id="A0A6P7KAZ3"/>
<keyword evidence="2 5" id="KW-0812">Transmembrane</keyword>
<dbReference type="Pfam" id="PF00001">
    <property type="entry name" value="7tm_1"/>
    <property type="match status" value="1"/>
</dbReference>
<dbReference type="Gene3D" id="1.20.1070.10">
    <property type="entry name" value="Rhodopsin 7-helix transmembrane proteins"/>
    <property type="match status" value="1"/>
</dbReference>
<comment type="subcellular location">
    <subcellularLocation>
        <location evidence="1">Membrane</location>
    </subcellularLocation>
</comment>
<evidence type="ECO:0000313" key="7">
    <source>
        <dbReference type="Proteomes" id="UP000515145"/>
    </source>
</evidence>